<sequence>MRRWCAEGDGVFVELPGVGPPPLGGTPPLLARTRANVARALVGCVGSEGPSRRRLASVGRLSLRAPFSIRSAGRNGRLGLTIGPRFSKGDLWRGASFDDARCRLRASAFCRPS</sequence>
<organism evidence="1 2">
    <name type="scientific">Coniophora puteana (strain RWD-64-598)</name>
    <name type="common">Brown rot fungus</name>
    <dbReference type="NCBI Taxonomy" id="741705"/>
    <lineage>
        <taxon>Eukaryota</taxon>
        <taxon>Fungi</taxon>
        <taxon>Dikarya</taxon>
        <taxon>Basidiomycota</taxon>
        <taxon>Agaricomycotina</taxon>
        <taxon>Agaricomycetes</taxon>
        <taxon>Agaricomycetidae</taxon>
        <taxon>Boletales</taxon>
        <taxon>Coniophorineae</taxon>
        <taxon>Coniophoraceae</taxon>
        <taxon>Coniophora</taxon>
    </lineage>
</organism>
<proteinExistence type="predicted"/>
<gene>
    <name evidence="1" type="ORF">CONPUDRAFT_140621</name>
</gene>
<dbReference type="GeneID" id="19201548"/>
<keyword evidence="2" id="KW-1185">Reference proteome</keyword>
<name>R7SG79_CONPW</name>
<dbReference type="RefSeq" id="XP_007775676.1">
    <property type="nucleotide sequence ID" value="XM_007777486.1"/>
</dbReference>
<dbReference type="AlphaFoldDB" id="R7SG79"/>
<accession>R7SG79</accession>
<dbReference type="EMBL" id="JH711594">
    <property type="protein sequence ID" value="EIW74094.1"/>
    <property type="molecule type" value="Genomic_DNA"/>
</dbReference>
<dbReference type="Proteomes" id="UP000053558">
    <property type="component" value="Unassembled WGS sequence"/>
</dbReference>
<dbReference type="KEGG" id="cput:CONPUDRAFT_140621"/>
<evidence type="ECO:0000313" key="1">
    <source>
        <dbReference type="EMBL" id="EIW74094.1"/>
    </source>
</evidence>
<protein>
    <submittedName>
        <fullName evidence="1">Uncharacterized protein</fullName>
    </submittedName>
</protein>
<evidence type="ECO:0000313" key="2">
    <source>
        <dbReference type="Proteomes" id="UP000053558"/>
    </source>
</evidence>
<reference evidence="2" key="1">
    <citation type="journal article" date="2012" name="Science">
        <title>The Paleozoic origin of enzymatic lignin decomposition reconstructed from 31 fungal genomes.</title>
        <authorList>
            <person name="Floudas D."/>
            <person name="Binder M."/>
            <person name="Riley R."/>
            <person name="Barry K."/>
            <person name="Blanchette R.A."/>
            <person name="Henrissat B."/>
            <person name="Martinez A.T."/>
            <person name="Otillar R."/>
            <person name="Spatafora J.W."/>
            <person name="Yadav J.S."/>
            <person name="Aerts A."/>
            <person name="Benoit I."/>
            <person name="Boyd A."/>
            <person name="Carlson A."/>
            <person name="Copeland A."/>
            <person name="Coutinho P.M."/>
            <person name="de Vries R.P."/>
            <person name="Ferreira P."/>
            <person name="Findley K."/>
            <person name="Foster B."/>
            <person name="Gaskell J."/>
            <person name="Glotzer D."/>
            <person name="Gorecki P."/>
            <person name="Heitman J."/>
            <person name="Hesse C."/>
            <person name="Hori C."/>
            <person name="Igarashi K."/>
            <person name="Jurgens J.A."/>
            <person name="Kallen N."/>
            <person name="Kersten P."/>
            <person name="Kohler A."/>
            <person name="Kuees U."/>
            <person name="Kumar T.K.A."/>
            <person name="Kuo A."/>
            <person name="LaButti K."/>
            <person name="Larrondo L.F."/>
            <person name="Lindquist E."/>
            <person name="Ling A."/>
            <person name="Lombard V."/>
            <person name="Lucas S."/>
            <person name="Lundell T."/>
            <person name="Martin R."/>
            <person name="McLaughlin D.J."/>
            <person name="Morgenstern I."/>
            <person name="Morin E."/>
            <person name="Murat C."/>
            <person name="Nagy L.G."/>
            <person name="Nolan M."/>
            <person name="Ohm R.A."/>
            <person name="Patyshakuliyeva A."/>
            <person name="Rokas A."/>
            <person name="Ruiz-Duenas F.J."/>
            <person name="Sabat G."/>
            <person name="Salamov A."/>
            <person name="Samejima M."/>
            <person name="Schmutz J."/>
            <person name="Slot J.C."/>
            <person name="St John F."/>
            <person name="Stenlid J."/>
            <person name="Sun H."/>
            <person name="Sun S."/>
            <person name="Syed K."/>
            <person name="Tsang A."/>
            <person name="Wiebenga A."/>
            <person name="Young D."/>
            <person name="Pisabarro A."/>
            <person name="Eastwood D.C."/>
            <person name="Martin F."/>
            <person name="Cullen D."/>
            <person name="Grigoriev I.V."/>
            <person name="Hibbett D.S."/>
        </authorList>
    </citation>
    <scope>NUCLEOTIDE SEQUENCE [LARGE SCALE GENOMIC DNA]</scope>
    <source>
        <strain evidence="2">RWD-64-598 SS2</strain>
    </source>
</reference>